<dbReference type="GO" id="GO:0046872">
    <property type="term" value="F:metal ion binding"/>
    <property type="evidence" value="ECO:0007669"/>
    <property type="project" value="UniProtKB-KW"/>
</dbReference>
<feature type="domain" description="Fibronectin type-III" evidence="24">
    <location>
        <begin position="6263"/>
        <end position="6360"/>
    </location>
</feature>
<dbReference type="EC" id="2.7.11.1" evidence="5"/>
<feature type="domain" description="Ig-like" evidence="23">
    <location>
        <begin position="2528"/>
        <end position="2610"/>
    </location>
</feature>
<keyword evidence="18" id="KW-0539">Nucleus</keyword>
<feature type="domain" description="Ig-like" evidence="23">
    <location>
        <begin position="3934"/>
        <end position="4018"/>
    </location>
</feature>
<feature type="compositionally biased region" description="Polar residues" evidence="22">
    <location>
        <begin position="1047"/>
        <end position="1056"/>
    </location>
</feature>
<keyword evidence="6" id="KW-0963">Cytoplasm</keyword>
<evidence type="ECO:0000256" key="3">
    <source>
        <dbReference type="ARBA" id="ARBA00004496"/>
    </source>
</evidence>
<dbReference type="InterPro" id="IPR013098">
    <property type="entry name" value="Ig_I-set"/>
</dbReference>
<feature type="domain" description="Fibronectin type-III" evidence="24">
    <location>
        <begin position="4926"/>
        <end position="5019"/>
    </location>
</feature>
<feature type="domain" description="Ig-like" evidence="23">
    <location>
        <begin position="17"/>
        <end position="89"/>
    </location>
</feature>
<feature type="compositionally biased region" description="Basic and acidic residues" evidence="22">
    <location>
        <begin position="1104"/>
        <end position="1122"/>
    </location>
</feature>
<keyword evidence="12" id="KW-0547">Nucleotide-binding</keyword>
<evidence type="ECO:0000256" key="7">
    <source>
        <dbReference type="ARBA" id="ARBA00022527"/>
    </source>
</evidence>
<feature type="domain" description="Fibronectin type-III" evidence="24">
    <location>
        <begin position="5025"/>
        <end position="5120"/>
    </location>
</feature>
<evidence type="ECO:0000256" key="20">
    <source>
        <dbReference type="ARBA" id="ARBA00047899"/>
    </source>
</evidence>
<feature type="compositionally biased region" description="Basic and acidic residues" evidence="22">
    <location>
        <begin position="1539"/>
        <end position="1570"/>
    </location>
</feature>
<dbReference type="Gene3D" id="2.60.40.10">
    <property type="entry name" value="Immunoglobulins"/>
    <property type="match status" value="38"/>
</dbReference>
<evidence type="ECO:0000256" key="14">
    <source>
        <dbReference type="ARBA" id="ARBA00022840"/>
    </source>
</evidence>
<protein>
    <recommendedName>
        <fullName evidence="5">non-specific serine/threonine protein kinase</fullName>
        <ecNumber evidence="5">2.7.11.1</ecNumber>
    </recommendedName>
</protein>
<feature type="domain" description="Ig-like" evidence="23">
    <location>
        <begin position="3664"/>
        <end position="3747"/>
    </location>
</feature>
<keyword evidence="19" id="KW-0393">Immunoglobulin domain</keyword>
<feature type="domain" description="Ig-like" evidence="23">
    <location>
        <begin position="95"/>
        <end position="188"/>
    </location>
</feature>
<feature type="compositionally biased region" description="Basic and acidic residues" evidence="22">
    <location>
        <begin position="660"/>
        <end position="670"/>
    </location>
</feature>
<evidence type="ECO:0000313" key="25">
    <source>
        <dbReference type="EMBL" id="KAJ4923612.1"/>
    </source>
</evidence>
<feature type="region of interest" description="Disordered" evidence="22">
    <location>
        <begin position="5669"/>
        <end position="5691"/>
    </location>
</feature>
<proteinExistence type="inferred from homology"/>
<feature type="region of interest" description="Disordered" evidence="22">
    <location>
        <begin position="1143"/>
        <end position="1257"/>
    </location>
</feature>
<feature type="region of interest" description="Disordered" evidence="22">
    <location>
        <begin position="350"/>
        <end position="681"/>
    </location>
</feature>
<feature type="region of interest" description="Disordered" evidence="22">
    <location>
        <begin position="1343"/>
        <end position="1472"/>
    </location>
</feature>
<accession>A0AAD6AF71</accession>
<feature type="compositionally biased region" description="Basic and acidic residues" evidence="22">
    <location>
        <begin position="536"/>
        <end position="555"/>
    </location>
</feature>
<dbReference type="Proteomes" id="UP001219934">
    <property type="component" value="Unassembled WGS sequence"/>
</dbReference>
<dbReference type="InterPro" id="IPR007110">
    <property type="entry name" value="Ig-like_dom"/>
</dbReference>
<comment type="catalytic activity">
    <reaction evidence="20">
        <text>L-threonyl-[protein] + ATP = O-phospho-L-threonyl-[protein] + ADP + H(+)</text>
        <dbReference type="Rhea" id="RHEA:46608"/>
        <dbReference type="Rhea" id="RHEA-COMP:11060"/>
        <dbReference type="Rhea" id="RHEA-COMP:11605"/>
        <dbReference type="ChEBI" id="CHEBI:15378"/>
        <dbReference type="ChEBI" id="CHEBI:30013"/>
        <dbReference type="ChEBI" id="CHEBI:30616"/>
        <dbReference type="ChEBI" id="CHEBI:61977"/>
        <dbReference type="ChEBI" id="CHEBI:456216"/>
        <dbReference type="EC" id="2.7.11.1"/>
    </reaction>
</comment>
<comment type="caution">
    <text evidence="25">The sequence shown here is derived from an EMBL/GenBank/DDBJ whole genome shotgun (WGS) entry which is preliminary data.</text>
</comment>
<feature type="region of interest" description="Disordered" evidence="22">
    <location>
        <begin position="962"/>
        <end position="1128"/>
    </location>
</feature>
<feature type="domain" description="Ig-like" evidence="23">
    <location>
        <begin position="2886"/>
        <end position="2966"/>
    </location>
</feature>
<dbReference type="PANTHER" id="PTHR35971:SF5">
    <property type="entry name" value="OBSCURIN LIKE CYTOSKELETAL ADAPTOR 1"/>
    <property type="match status" value="1"/>
</dbReference>
<dbReference type="CDD" id="cd00096">
    <property type="entry name" value="Ig"/>
    <property type="match status" value="2"/>
</dbReference>
<evidence type="ECO:0000256" key="21">
    <source>
        <dbReference type="ARBA" id="ARBA00048679"/>
    </source>
</evidence>
<dbReference type="PROSITE" id="PS50835">
    <property type="entry name" value="IG_LIKE"/>
    <property type="match status" value="15"/>
</dbReference>
<evidence type="ECO:0000256" key="11">
    <source>
        <dbReference type="ARBA" id="ARBA00022737"/>
    </source>
</evidence>
<keyword evidence="13" id="KW-0418">Kinase</keyword>
<keyword evidence="11" id="KW-0677">Repeat</keyword>
<dbReference type="InterPro" id="IPR003599">
    <property type="entry name" value="Ig_sub"/>
</dbReference>
<dbReference type="SMART" id="SM00408">
    <property type="entry name" value="IGc2"/>
    <property type="match status" value="16"/>
</dbReference>
<feature type="domain" description="Ig-like" evidence="23">
    <location>
        <begin position="4828"/>
        <end position="4919"/>
    </location>
</feature>
<feature type="domain" description="Fibronectin type-III" evidence="24">
    <location>
        <begin position="4204"/>
        <end position="4298"/>
    </location>
</feature>
<feature type="compositionally biased region" description="Basic and acidic residues" evidence="22">
    <location>
        <begin position="1828"/>
        <end position="1851"/>
    </location>
</feature>
<feature type="domain" description="Ig-like" evidence="23">
    <location>
        <begin position="3846"/>
        <end position="3931"/>
    </location>
</feature>
<keyword evidence="17" id="KW-1015">Disulfide bond</keyword>
<dbReference type="PANTHER" id="PTHR35971">
    <property type="entry name" value="SI:DKEY-31G6.6"/>
    <property type="match status" value="1"/>
</dbReference>
<comment type="subcellular location">
    <subcellularLocation>
        <location evidence="3">Cytoplasm</location>
    </subcellularLocation>
    <subcellularLocation>
        <location evidence="2">Nucleus</location>
    </subcellularLocation>
</comment>
<evidence type="ECO:0000256" key="5">
    <source>
        <dbReference type="ARBA" id="ARBA00012513"/>
    </source>
</evidence>
<dbReference type="InterPro" id="IPR036116">
    <property type="entry name" value="FN3_sf"/>
</dbReference>
<evidence type="ECO:0000256" key="8">
    <source>
        <dbReference type="ARBA" id="ARBA00022553"/>
    </source>
</evidence>
<keyword evidence="15" id="KW-0460">Magnesium</keyword>
<dbReference type="InterPro" id="IPR036179">
    <property type="entry name" value="Ig-like_dom_sf"/>
</dbReference>
<dbReference type="FunFam" id="2.60.40.10:FF:000148">
    <property type="entry name" value="titin isoform X1"/>
    <property type="match status" value="5"/>
</dbReference>
<dbReference type="FunFam" id="2.60.40.10:FF:000127">
    <property type="entry name" value="titin isoform X1"/>
    <property type="match status" value="2"/>
</dbReference>
<evidence type="ECO:0000256" key="12">
    <source>
        <dbReference type="ARBA" id="ARBA00022741"/>
    </source>
</evidence>
<feature type="compositionally biased region" description="Basic and acidic residues" evidence="22">
    <location>
        <begin position="575"/>
        <end position="603"/>
    </location>
</feature>
<dbReference type="InterPro" id="IPR003598">
    <property type="entry name" value="Ig_sub2"/>
</dbReference>
<evidence type="ECO:0000256" key="13">
    <source>
        <dbReference type="ARBA" id="ARBA00022777"/>
    </source>
</evidence>
<reference evidence="25" key="1">
    <citation type="submission" date="2022-11" db="EMBL/GenBank/DDBJ databases">
        <title>Chromosome-level genome of Pogonophryne albipinna.</title>
        <authorList>
            <person name="Jo E."/>
        </authorList>
    </citation>
    <scope>NUCLEOTIDE SEQUENCE</scope>
    <source>
        <strain evidence="25">SGF0006</strain>
        <tissue evidence="25">Muscle</tissue>
    </source>
</reference>
<evidence type="ECO:0000256" key="9">
    <source>
        <dbReference type="ARBA" id="ARBA00022679"/>
    </source>
</evidence>
<evidence type="ECO:0000256" key="15">
    <source>
        <dbReference type="ARBA" id="ARBA00022842"/>
    </source>
</evidence>
<feature type="compositionally biased region" description="Basic and acidic residues" evidence="22">
    <location>
        <begin position="388"/>
        <end position="398"/>
    </location>
</feature>
<feature type="domain" description="Fibronectin type-III" evidence="24">
    <location>
        <begin position="4730"/>
        <end position="4824"/>
    </location>
</feature>
<feature type="compositionally biased region" description="Basic and acidic residues" evidence="22">
    <location>
        <begin position="1307"/>
        <end position="1320"/>
    </location>
</feature>
<keyword evidence="7" id="KW-0723">Serine/threonine-protein kinase</keyword>
<evidence type="ECO:0000256" key="17">
    <source>
        <dbReference type="ARBA" id="ARBA00023157"/>
    </source>
</evidence>
<dbReference type="FunFam" id="2.60.40.10:FF:001344">
    <property type="entry name" value="titin isoform X1"/>
    <property type="match status" value="1"/>
</dbReference>
<dbReference type="SMART" id="SM00409">
    <property type="entry name" value="IG"/>
    <property type="match status" value="26"/>
</dbReference>
<evidence type="ECO:0000256" key="6">
    <source>
        <dbReference type="ARBA" id="ARBA00022490"/>
    </source>
</evidence>
<feature type="domain" description="Ig-like" evidence="23">
    <location>
        <begin position="3394"/>
        <end position="3479"/>
    </location>
</feature>
<feature type="non-terminal residue" evidence="25">
    <location>
        <position position="1"/>
    </location>
</feature>
<feature type="compositionally biased region" description="Basic and acidic residues" evidence="22">
    <location>
        <begin position="641"/>
        <end position="653"/>
    </location>
</feature>
<keyword evidence="16" id="KW-0112">Calmodulin-binding</keyword>
<dbReference type="FunFam" id="2.60.40.10:FF:000012">
    <property type="entry name" value="titin isoform X1"/>
    <property type="match status" value="1"/>
</dbReference>
<feature type="compositionally biased region" description="Basic and acidic residues" evidence="22">
    <location>
        <begin position="1030"/>
        <end position="1042"/>
    </location>
</feature>
<dbReference type="GO" id="GO:0005737">
    <property type="term" value="C:cytoplasm"/>
    <property type="evidence" value="ECO:0007669"/>
    <property type="project" value="UniProtKB-SubCell"/>
</dbReference>
<dbReference type="CDD" id="cd00063">
    <property type="entry name" value="FN3"/>
    <property type="match status" value="11"/>
</dbReference>
<feature type="domain" description="Ig-like" evidence="23">
    <location>
        <begin position="3483"/>
        <end position="3568"/>
    </location>
</feature>
<feature type="compositionally biased region" description="Basic and acidic residues" evidence="22">
    <location>
        <begin position="1188"/>
        <end position="1208"/>
    </location>
</feature>
<evidence type="ECO:0000256" key="2">
    <source>
        <dbReference type="ARBA" id="ARBA00004123"/>
    </source>
</evidence>
<feature type="compositionally biased region" description="Basic and acidic residues" evidence="22">
    <location>
        <begin position="1163"/>
        <end position="1180"/>
    </location>
</feature>
<keyword evidence="8" id="KW-0597">Phosphoprotein</keyword>
<organism evidence="25 26">
    <name type="scientific">Pogonophryne albipinna</name>
    <dbReference type="NCBI Taxonomy" id="1090488"/>
    <lineage>
        <taxon>Eukaryota</taxon>
        <taxon>Metazoa</taxon>
        <taxon>Chordata</taxon>
        <taxon>Craniata</taxon>
        <taxon>Vertebrata</taxon>
        <taxon>Euteleostomi</taxon>
        <taxon>Actinopterygii</taxon>
        <taxon>Neopterygii</taxon>
        <taxon>Teleostei</taxon>
        <taxon>Neoteleostei</taxon>
        <taxon>Acanthomorphata</taxon>
        <taxon>Eupercaria</taxon>
        <taxon>Perciformes</taxon>
        <taxon>Notothenioidei</taxon>
        <taxon>Pogonophryne</taxon>
    </lineage>
</organism>
<feature type="compositionally biased region" description="Basic and acidic residues" evidence="22">
    <location>
        <begin position="350"/>
        <end position="362"/>
    </location>
</feature>
<dbReference type="FunFam" id="2.60.40.10:FF:001342">
    <property type="entry name" value="titin isoform X1"/>
    <property type="match status" value="1"/>
</dbReference>
<evidence type="ECO:0000256" key="1">
    <source>
        <dbReference type="ARBA" id="ARBA00001946"/>
    </source>
</evidence>
<feature type="compositionally biased region" description="Basic and acidic residues" evidence="22">
    <location>
        <begin position="989"/>
        <end position="1004"/>
    </location>
</feature>
<feature type="compositionally biased region" description="Basic and acidic residues" evidence="22">
    <location>
        <begin position="1858"/>
        <end position="1878"/>
    </location>
</feature>
<feature type="domain" description="Fibronectin type-III" evidence="24">
    <location>
        <begin position="6366"/>
        <end position="6460"/>
    </location>
</feature>
<feature type="domain" description="Ig-like" evidence="23">
    <location>
        <begin position="3750"/>
        <end position="3840"/>
    </location>
</feature>
<feature type="compositionally biased region" description="Basic and acidic residues" evidence="22">
    <location>
        <begin position="433"/>
        <end position="478"/>
    </location>
</feature>
<dbReference type="InterPro" id="IPR052385">
    <property type="entry name" value="Obscurin/Obscurin-like_Reg"/>
</dbReference>
<comment type="catalytic activity">
    <reaction evidence="21">
        <text>L-seryl-[protein] + ATP = O-phospho-L-seryl-[protein] + ADP + H(+)</text>
        <dbReference type="Rhea" id="RHEA:17989"/>
        <dbReference type="Rhea" id="RHEA-COMP:9863"/>
        <dbReference type="Rhea" id="RHEA-COMP:11604"/>
        <dbReference type="ChEBI" id="CHEBI:15378"/>
        <dbReference type="ChEBI" id="CHEBI:29999"/>
        <dbReference type="ChEBI" id="CHEBI:30616"/>
        <dbReference type="ChEBI" id="CHEBI:83421"/>
        <dbReference type="ChEBI" id="CHEBI:456216"/>
        <dbReference type="EC" id="2.7.11.1"/>
    </reaction>
</comment>
<evidence type="ECO:0000256" key="4">
    <source>
        <dbReference type="ARBA" id="ARBA00006692"/>
    </source>
</evidence>
<dbReference type="GO" id="GO:0005516">
    <property type="term" value="F:calmodulin binding"/>
    <property type="evidence" value="ECO:0007669"/>
    <property type="project" value="UniProtKB-KW"/>
</dbReference>
<dbReference type="GO" id="GO:0004674">
    <property type="term" value="F:protein serine/threonine kinase activity"/>
    <property type="evidence" value="ECO:0007669"/>
    <property type="project" value="UniProtKB-KW"/>
</dbReference>
<evidence type="ECO:0000259" key="24">
    <source>
        <dbReference type="PROSITE" id="PS50853"/>
    </source>
</evidence>
<evidence type="ECO:0000256" key="18">
    <source>
        <dbReference type="ARBA" id="ARBA00023242"/>
    </source>
</evidence>
<dbReference type="InterPro" id="IPR003961">
    <property type="entry name" value="FN3_dom"/>
</dbReference>
<feature type="compositionally biased region" description="Basic and acidic residues" evidence="22">
    <location>
        <begin position="1392"/>
        <end position="1418"/>
    </location>
</feature>
<dbReference type="FunFam" id="2.60.40.10:FF:001350">
    <property type="entry name" value="titin isoform X1"/>
    <property type="match status" value="1"/>
</dbReference>
<feature type="domain" description="Ig-like" evidence="23">
    <location>
        <begin position="194"/>
        <end position="286"/>
    </location>
</feature>
<feature type="compositionally biased region" description="Basic and acidic residues" evidence="22">
    <location>
        <begin position="1581"/>
        <end position="1592"/>
    </location>
</feature>
<feature type="domain" description="Fibronectin type-III" evidence="24">
    <location>
        <begin position="5126"/>
        <end position="5220"/>
    </location>
</feature>
<dbReference type="PROSITE" id="PS50853">
    <property type="entry name" value="FN3"/>
    <property type="match status" value="11"/>
</dbReference>
<evidence type="ECO:0000313" key="26">
    <source>
        <dbReference type="Proteomes" id="UP001219934"/>
    </source>
</evidence>
<feature type="region of interest" description="Disordered" evidence="22">
    <location>
        <begin position="1529"/>
        <end position="1983"/>
    </location>
</feature>
<dbReference type="FunFam" id="2.60.40.10:FF:000214">
    <property type="entry name" value="titin isoform X1"/>
    <property type="match status" value="3"/>
</dbReference>
<dbReference type="FunFam" id="2.60.40.10:FF:000135">
    <property type="entry name" value="Titin a"/>
    <property type="match status" value="1"/>
</dbReference>
<dbReference type="GO" id="GO:0005524">
    <property type="term" value="F:ATP binding"/>
    <property type="evidence" value="ECO:0007669"/>
    <property type="project" value="UniProtKB-KW"/>
</dbReference>
<dbReference type="FunFam" id="2.60.40.10:FF:000160">
    <property type="entry name" value="Titin a"/>
    <property type="match status" value="1"/>
</dbReference>
<feature type="compositionally biased region" description="Basic and acidic residues" evidence="22">
    <location>
        <begin position="610"/>
        <end position="634"/>
    </location>
</feature>
<feature type="domain" description="Fibronectin type-III" evidence="24">
    <location>
        <begin position="4405"/>
        <end position="4500"/>
    </location>
</feature>
<evidence type="ECO:0000256" key="19">
    <source>
        <dbReference type="ARBA" id="ARBA00023319"/>
    </source>
</evidence>
<dbReference type="FunFam" id="2.60.40.10:FF:001434">
    <property type="entry name" value="titin isoform X1"/>
    <property type="match status" value="1"/>
</dbReference>
<dbReference type="FunFam" id="2.60.40.10:FF:000811">
    <property type="entry name" value="Titin a"/>
    <property type="match status" value="1"/>
</dbReference>
<keyword evidence="9" id="KW-0808">Transferase</keyword>
<feature type="region of interest" description="Disordered" evidence="22">
    <location>
        <begin position="1289"/>
        <end position="1320"/>
    </location>
</feature>
<dbReference type="InterPro" id="IPR013783">
    <property type="entry name" value="Ig-like_fold"/>
</dbReference>
<name>A0AAD6AF71_9TELE</name>
<dbReference type="GO" id="GO:0005634">
    <property type="term" value="C:nucleus"/>
    <property type="evidence" value="ECO:0007669"/>
    <property type="project" value="UniProtKB-SubCell"/>
</dbReference>
<evidence type="ECO:0000259" key="23">
    <source>
        <dbReference type="PROSITE" id="PS50835"/>
    </source>
</evidence>
<comment type="cofactor">
    <cofactor evidence="1">
        <name>Mg(2+)</name>
        <dbReference type="ChEBI" id="CHEBI:18420"/>
    </cofactor>
</comment>
<keyword evidence="14" id="KW-0067">ATP-binding</keyword>
<evidence type="ECO:0000256" key="10">
    <source>
        <dbReference type="ARBA" id="ARBA00022723"/>
    </source>
</evidence>
<feature type="domain" description="Ig-like" evidence="23">
    <location>
        <begin position="3574"/>
        <end position="3658"/>
    </location>
</feature>
<dbReference type="EMBL" id="JAPTMU010000026">
    <property type="protein sequence ID" value="KAJ4923612.1"/>
    <property type="molecule type" value="Genomic_DNA"/>
</dbReference>
<feature type="compositionally biased region" description="Basic and acidic residues" evidence="22">
    <location>
        <begin position="1222"/>
        <end position="1257"/>
    </location>
</feature>
<dbReference type="Pfam" id="PF00041">
    <property type="entry name" value="fn3"/>
    <property type="match status" value="11"/>
</dbReference>
<dbReference type="FunFam" id="2.60.40.10:FF:000800">
    <property type="entry name" value="Cardiac titin"/>
    <property type="match status" value="1"/>
</dbReference>
<sequence length="6566" mass="747516">MARLVADLQKRMERTEPVTVMKDISDQCIFTQKEALFECEVKINYPEITLSWYKGTQKLDSSDKYDISISGDRHLLKIKNCQPADQGNYRVVCGPHISSAKLAVAEAEVEKHLQETSGKEGQSCSLSCQLSIPNVEAQWFKNGKRLEMKGRYTSEVKHKVQKLLIRDLKTQDQGRYSCRYQTLESSADLWVEAEQIHFTKRIHNIEVNERQSATFECEVSFDNAIVSWYKDTWELRESPKYNFTSEGRRHFMVIRNVATEDEGVYSVIVRLEPRGEAKSTAELYLSGKEIELAMVPMDVPDSSVQRPEVPSSVAIQVEIESWSEETVTQQVSTATAARVAVEEKVETKKVEMREGIPSKGNEHLTSCSAPRFRKRKLTRLSSTTKIFPKAEKKPEEKPTASLKEPSPPTEAAEVQKPAAVPSPPAEKPGLPKKVPEEAAKPEPAKVKPEPVVKKPEPEAPKAKPEPEKPKPEVRKPEPELPVPKPEPAKVSKPEPAVKKAEPEVKVPKPEPKPAPKEPPKQVPVEEKRPVAPKAAKKPEAAVPPKEEPTQKDKAVMPKPKVVPEEVSESAPQKVLEPERSPDKIPEPPGKAEVKEKTPERVPEKVLAPQRKVDEIPKKVLEKRPVEKAPPETKSVKVSQKVSEEERTPEEAKPEPVSQKGPERVSVDRTPEQVSETKGTAEADLNSFIKHVFFMHENHRQQLTPYMASKQTESLVKIERRRAAQETLEVYHVEEEAWEHQEHAKGKEAHLGETVEPTSDLLRTEKSELRGEISVTDSAGKKDTRASRVPQTQETIGVVQKSDQDREGRPRIETTEEEFIIQSILSLTDSEAVRQERRDISIQETRVKTGREVSFETESKQRQQEVKTTVKEIDKPVIISTATRKQTEALEGKHLTELRRKIISDIPKEDYSRSEEITEITIQKREVTVEEKPTKVSLSQVKMVEEETSTKVVTGIKPAVISKKDETSAPGRVLVKKQEKQQTSEGTISQKKDRVSEDVTPEVKPKVSVTDIKPETPKVVQKETGVVSARTETDHKRTEEKSVLFEGSLQTKPSKPTSPREPEFEAKTIPTTLPPAAPSPEEGKRAATSGLLKAGGRAGRQTDSISREEVEAQVYGKHEEGEGPKSLQDEEVLIAMEVSEISGEISVTDGSKRRAVKTRGIPQTKDKLSMTGSESERKVQEESSVQEPDSLKAIKDIKKDAKGYKEALHKGKPAKGSPIEGTAEMRRSVPPEIEVKPQEKETETKKPEILSKSRTDVAQKVRRQAAVEDEEAVVKELQVTTTESRADIGVIREPSVTDTTKPKMVQKKTTEYGESVNRKSEVEQSCLKADVRYLPPQEVLTLKPEGKERVTLQESSRVPVKGMESPPQVTEALVKPAAPQEESKPQAAVKVQEAAKKPEVTDKTKKLEKKITPQEETKPVAKPKAAAKAEEPTRKGAEEEKPTVVEKISPETEPLQQKKGKVQTEEEGTFEIPTLRKMTRVMKEVEEEQEIIKLKKIPSVQLKEAEEEERPQKVTKTTVFQVEELVHREEAVEMSIATRRPAEEKKPRDKAEVVKKPEVMKPKEKDQKEAPAETWTRQKPVPKGEKPEDEISLKKTPKAPKQEEPAPPTAALKKVKKVPSDEVAPEVIKLKPFEKPVKPSEEPEKDKKERLDRDSVPFQKLDRVPKEVETKEPSKKPEKAPPEVKEPPAKVPKPVDKKRTPEKEPEEVKAPTKVKKMPTQEQEVESVKLKPFSRPSKEAAEPEKKAAEEKERKPADDLQRRRTSPEEKPKEREPEAKPMKPEIAETPEKKPAKVVEAAPAEKKTTPVKKPEKVPEEPKPLQLKKGVTPKPKEEKEEVALKPLEQLKKVELRKTPSPQVEKLKDAEKVPVERRPSMDKLKRVPKAVSPKDSVEAVTLKKVPKKPSPEETAEPAKPGKGKVPLGKEVSPGAMVRRDSYDWEGEGEEGALEVPGVSRRAKQTPSPGEGRGRGLRPGGKGPTPPDEPFAGFKLKAVPLKFIKKLQDILLKEAESIGSAAVFECEVSPSTAITTWMKDDCNLRESPKHKFTSDGKDRKLNIIDVQLSDTGDYTCIAKNAGKEISCKAKLIVEELPLKWIKELEEETSAMKGQPLYMTCELNKEKDAIWKRNGEVLKKQAGKIQINVIGLQHALTIQNTTEADTGLISCEVSGQEDIKTSTNVKIIEIIRDWIVKPLRDQHVKPKANATFKCELFKESPNWKWLKGEEEVTPSDKIEIKKEGKELTLTIKNCQPEDVAQYCMEVEGRLYTANLTLGEREAEILKPLASVEVVEKQDAVFETEISEDDVPGEWKLKGEVLTRSPTCEIHMERGVRKLTLKNCQLDHAGEVSYQALNAITSAMLNVKEIEMDFVVPLKDVSVPEKKQAKFECTITKDVSKVMWYRGDDVITPDQKYDIIDDGKKHMLIINCCEFDDEDAYTIAVLGKMSTARLTVDGIRLKCISPLKDQTVKEGTTARFELELSHENIPVTWYKNDVKIHPSRTVLTHVDGKRHVLEMKEVTLDDTCQIKAEAKGIPSMANLTVIEGDAYFTVKLQDYTAVEKDEVALDCELSKDVEVMWYHNEAEVKPSKMVAIKAEGKRRTLVIKKVADKDKGQYVCDCGTDKTMATLHIEARHIKVVRPVYGVEVFDGETARFEVELSEDDVHGQWKLNGEVLSPSADVEIVEDGAKHTLVLYNCKVPQTGELVFTAANAKCSANLKVKEPPVSFITPLADVHAYEKDEAKFELDISREPKSFRWLKGSQELTNDDKFEIQVEGKRHTLIVKSARYEDEAKYMFEAEDKRTSGKLIIKGIRLEFIKPIKDVTVKERETAEFSVELSHEKIPVVWFKNDVRLHPSKVVHMSEDGKVFTLAFKEVSIDDTSMIKVEAMSKTSEAMLTVLEGDLYFTVKLQNYTAVEKDEVVLSCELSKAADEVRWYKDGNEIFASKNVLMQADGKRRMLVIKKAARSSIGSYTCDCGIDKTTADLNIEERDIKVVRPLYSVEVTETETAKFETEISEEDLHATWKLKGEQLHPSPDVEIKDEGARHILVIFNCKMDMAGSIDFSAANAKSSAQLRVKARVIALARPLADASVTAGETATFECELSYEGIAVEWFLGGTKLEPSDRMFPYHIKMFPYDVKMFPYDIKMFPYHVKMFPYDVKMFPYDIKMFPYHIKMFPYDVKMFPYDVKMFPYDIKMFPYHIKMFPYHIKMFPYDVKMFPYDIKMFPYHVKMFPYDIKMFPYDVKMFPYDMFPYDIKMFPYHVKMFPYDIKMFPYDIKMFPYHIKMFPYDVKMFPYDVKMFPYDIKMFPYHIKMFPYHIKMFPYDVKMFPYDIKMFPYHVKMFPYDIKMFPYDVKMFPYDVVLKSEAKVHSLTLRDVKLNEAGQIKLTAKDFQTDANLIVKEPAVEFSKPLQDQTVEEEATATLECEVSREKAEVRWFKDGTEIRKTKKYEMIVDGHKRALIIHDCTLDDSRTYACDAKQFKTSCFLNVEPPHIEFSKPLHDVEVKEKESARFECEVSREDVKVRWFKDGSEIRKGKKYEMVSQGRQHVLIVHKSVFDDEAEYECDAKTIKSSGMLTVVEEEARFSKNLSSVEGTETDSVKLICEVSKPSAEVRWFRGDEELPEGGRYEHIVDGKRRILLIQDLKMVDAAEYTCRLSASIKTSGTLKINELAAEFISRPHSVEVVEGEKAEFSCSVSKDTFEVKWLKDGSELQAGDKFSMLSDGKRRSLVIKDSEPKDEGAYVVMIGATRASADLTVLEKLRIITALKDTEAKEGQEVVLNCEVNTEGAKAKWLKKEETVFESSKYVMVQRDNVFSLRIKDAQKGDESEYSINLTNQRGEQAKSACNLSVKEESMRFVVPLEDIDTQEKNTIVFSCKVNRPNATLKWMKAGQEIAFSKRIVYRADKEKHTLTIKDCTLADEGEYTAMAGDSKCTAELIISEAPTDFSIQLKDQTITEFEDAEFTCKLTKDKADPKWYRNGREIREGPRYTFVREGKMCTLRIKECRPEDECEYACGVDDKRSRARLFIDETPVEIIRPPQDAFQAPGSDVVFEVELNKDRVEVKWLRNNMTVVQGDKYQMMSEGKIHRLQVCEIRPRDQGEYRLVVKDKDAKAKLELAAVPQIKTTDQSYVTDARKPIVMAVPYSAYPQAEADWMYNNLSLPKDNIHTSADRTELRLKDPLKSDQGRYKITIKNKHGQGEAFINLEVIDVPGPVKNFQVVDTADGEVSLAWEEPESDGGAKVIAYVVERRDVKRKTWTLATDHSESPEYTVTGLQKDSMYLFRVCARNRVGSGPNVDTDKPVQAKNKFDVPEAPLNVIVGNVTKFGCTVSWDPPESDGGSPITSFIIELRDRTSVKWTPVQITKADELSAIVNDVIENKEYIFRVKAQNKAGEGKPSAASLPVKIMDPIERPSAPLNLVSQDQNKNSVQLSWETPLRNGGSTITGYIIQRCEEGTDKWMRCNTRLCPDLCFNVSGLKYGKKYNYKVFAENAAGLSDPSNTIGPLLADDTHFAPSFDLSAFKDGLEVIVPEPLTIRIPITGYPTPVAKWTFREKQLSTNEERVSMTTKSSFTELIVMPSVRPDKGTYTLTLENDVTSISGDIEVNVIAAPSAPKDFKVLEVTRQHVHLSWEAPEHDGGSPLIGYQVEKRDLSRKTWVKVTAGIQDQELTVTDVVEGKEYLFRVTACNKCGPGEPAYIDEPVNVSSPASESLRRWKHISHINESQRVPRCSPTWSLFGPGIRNNLRWRDKSASGIFLTWEPPKYDGGAGIRGYNVDRLQRGTDKWEPCGDMVPELKVQVTGLTEGQWYAYRVRALNKLGASRPCKATDEIQAVDPKEAPEIQLDAKLLAGLTAKAGSKIELPAEVKGKPEPRVKWTKADLVLKAEDRVSIDTTTGHSTVTIAKTQRDDSSTYIIEATNSSGRATATVDVNILDKPGPPAAFDISEITNETCFLAWNPPRDDGGSRVTNYIVERRNVDSEIWHRLSSTIKQTTYKAVGLTKFKEYLFRVFAENQFGVGPPADHFPIIARYPFDTPGAPYKLEASDIAKDSVTLAWYEPDEDGGSPITGYWVERYEADLDKWIRCNKLPIKDTNYRVKGLPTRKKYKFRVLAENLSGTGKPSAETDQILIKDPIDPPWAPGKPTVKDVAKTSCFLMWTKPEHDGGAKIEGYVIEMLKSGTTDWIRVAENINLLEHSLKDLMEKQEYSFRVRAVNVAGESEPSEPSEPVLCKERLNSVRDTKVRINSARRDSVRDTKVRFNSARRDSVRDTKVRFNSARRDSVRDTEVRFNSARRDSVRDTKVRINSARRDSVRDTEVRFNSARRDSVRDTKVRFNSARRDSVRDTKVRFNSARRDSVRDTKVRFNSARRDSVRDTKVRFNSARRDSVRDTKVRFNSARRDSVRDTKVRINSARRDSVRDTKVRFNSARRDSVRDTKVRFNSARRDSVRDTKVRINSARRDSVRDTKVRFNSARRDSVRDTKVRFNSARRDSVRDTKVRINSARRDSVRDTKVRFNSARRDSVRDTKVRFNSARRDSVRDTKVRFNSARRDSVRDTKVRFNSARRDSVRDTKVRFNSARRDSVRDTKVRFNSARRDSVRDTEVRFNSARRDSVRDTKVRFNSARRDSVRDTKVRFNSARRDSVRDTKVRFNSARRDSVRDTEVRFNSARRDSVRNTKVRFNSARRDSVRDTKVRLNSARRDSVRDTEVRFNSARRDSVRDTKVRFNSARRDSVRDTKVRFNSARRDSVRDTKVRFNSARRDSVRHTKVRFNSARRDSVRDTKVRFNSARRDSVRDTKVRFNSARRDSVRDTKVRFNSARRDSVRDTKVRFNSARRDSVRDTKVRFNSARRDSVRDTKVRFNSARRDSVRDTKVRFNSARRDSVRDTKVRFNSARRDSVRDTKVRFNSARRDSVRDTKVRFNSARRDSVRDTEVRFNSARRDSVRDTKVRLNSARRDSVRDTKVRFNSARRDSVRDTKVRFNSARRDSVRDTKVRFNSARRDSVRDTKVRFNSARRDSVRDTKVRFNSARRDSVRDTKVRFNSARRDSVRDTKVRFNSARRDSVRDTEVRFNSARRDSVRDTKVRFNSARRDSVRDTKVRFNSARRDSVRDTKVRFNSARRDSVRDTKVRFNSARRDSVRDTKVRFNSARRDSVRDTKVRFNSARRDSVRDTKVRFNSARRDSVRDTEVRFNSARRDSVRDTKVRLNSARRDSVRDTKVRFNSARRDSVRDTKVRFNSARRDSVRDTKVRFNSARRDSVRDTKVRFNSARRDSERLNPPSAPRWLDVMSVTRSSADLKWSLPERTGGAPITNYVVEKRDARRKGWQVVDTTVKELKYTVSPLNEGSLYVFRVAAENSVGVGEFCELKDSVMAKDNFSAPGPPYALSVFGISKRYVDLQWEAPKNDGGRPILKYSLEKKEKLGTRWVKCGKTSGPDCKYRVTDVIEGTEVQFQVSAENEAGTGHPSEPTEILTMEDPTGIPSPPVELHVTGASRDFLSIAWKPPQRDGGCPIRGYHVEMCAAGTEKWMRVNSRPVKELKFHLTAEEGVVPEKEYILRVRAINSVGVSEPSDLSENVFAKESD</sequence>
<feature type="compositionally biased region" description="Basic and acidic residues" evidence="22">
    <location>
        <begin position="486"/>
        <end position="529"/>
    </location>
</feature>
<feature type="compositionally biased region" description="Acidic residues" evidence="22">
    <location>
        <begin position="1936"/>
        <end position="1945"/>
    </location>
</feature>
<dbReference type="FunFam" id="2.60.40.10:FF:000002">
    <property type="entry name" value="Titin a"/>
    <property type="match status" value="1"/>
</dbReference>
<keyword evidence="10" id="KW-0479">Metal-binding</keyword>
<dbReference type="FunFam" id="2.60.40.10:FF:000050">
    <property type="entry name" value="Titin isoform B"/>
    <property type="match status" value="10"/>
</dbReference>
<comment type="similarity">
    <text evidence="4">Belongs to the protein kinase superfamily. CAMK Ser/Thr protein kinase family.</text>
</comment>
<dbReference type="SMART" id="SM00060">
    <property type="entry name" value="FN3"/>
    <property type="match status" value="11"/>
</dbReference>
<feature type="compositionally biased region" description="Basic and acidic residues" evidence="22">
    <location>
        <begin position="1734"/>
        <end position="1817"/>
    </location>
</feature>
<dbReference type="SUPFAM" id="SSF49265">
    <property type="entry name" value="Fibronectin type III"/>
    <property type="match status" value="7"/>
</dbReference>
<keyword evidence="26" id="KW-1185">Reference proteome</keyword>
<dbReference type="FunFam" id="2.60.40.10:FF:000003">
    <property type="entry name" value="Titin isoform E"/>
    <property type="match status" value="2"/>
</dbReference>
<dbReference type="Pfam" id="PF07679">
    <property type="entry name" value="I-set"/>
    <property type="match status" value="23"/>
</dbReference>
<feature type="domain" description="Ig-like" evidence="23">
    <location>
        <begin position="1992"/>
        <end position="2078"/>
    </location>
</feature>
<feature type="compositionally biased region" description="Basic and acidic residues" evidence="22">
    <location>
        <begin position="1627"/>
        <end position="1709"/>
    </location>
</feature>
<gene>
    <name evidence="25" type="ORF">JOQ06_014096</name>
</gene>
<dbReference type="SUPFAM" id="SSF48726">
    <property type="entry name" value="Immunoglobulin"/>
    <property type="match status" value="27"/>
</dbReference>
<feature type="domain" description="Fibronectin type-III" evidence="24">
    <location>
        <begin position="4304"/>
        <end position="4399"/>
    </location>
</feature>
<evidence type="ECO:0000256" key="16">
    <source>
        <dbReference type="ARBA" id="ARBA00022860"/>
    </source>
</evidence>
<feature type="domain" description="Fibronectin type-III" evidence="24">
    <location>
        <begin position="6467"/>
        <end position="6565"/>
    </location>
</feature>
<evidence type="ECO:0000256" key="22">
    <source>
        <dbReference type="SAM" id="MobiDB-lite"/>
    </source>
</evidence>
<feature type="domain" description="Ig-like" evidence="23">
    <location>
        <begin position="2089"/>
        <end position="2177"/>
    </location>
</feature>
<feature type="compositionally biased region" description="Basic and acidic residues" evidence="22">
    <location>
        <begin position="1426"/>
        <end position="1449"/>
    </location>
</feature>
<feature type="domain" description="Fibronectin type-III" evidence="24">
    <location>
        <begin position="4602"/>
        <end position="4697"/>
    </location>
</feature>